<dbReference type="Pfam" id="PF00593">
    <property type="entry name" value="TonB_dep_Rec_b-barrel"/>
    <property type="match status" value="1"/>
</dbReference>
<feature type="chain" id="PRO_5046347268" evidence="14">
    <location>
        <begin position="24"/>
        <end position="827"/>
    </location>
</feature>
<keyword evidence="7" id="KW-0406">Ion transport</keyword>
<dbReference type="Pfam" id="PF07715">
    <property type="entry name" value="Plug"/>
    <property type="match status" value="1"/>
</dbReference>
<name>A0ABS5W3V2_9SPHN</name>
<evidence type="ECO:0000256" key="9">
    <source>
        <dbReference type="ARBA" id="ARBA00023136"/>
    </source>
</evidence>
<evidence type="ECO:0000256" key="4">
    <source>
        <dbReference type="ARBA" id="ARBA00022496"/>
    </source>
</evidence>
<keyword evidence="10 11" id="KW-0998">Cell outer membrane</keyword>
<evidence type="ECO:0000256" key="1">
    <source>
        <dbReference type="ARBA" id="ARBA00004571"/>
    </source>
</evidence>
<keyword evidence="3 11" id="KW-1134">Transmembrane beta strand</keyword>
<comment type="subcellular location">
    <subcellularLocation>
        <location evidence="1 11">Cell outer membrane</location>
        <topology evidence="1 11">Multi-pass membrane protein</topology>
    </subcellularLocation>
</comment>
<keyword evidence="2 11" id="KW-0813">Transport</keyword>
<feature type="domain" description="TonB-dependent receptor-like beta-barrel" evidence="15">
    <location>
        <begin position="308"/>
        <end position="789"/>
    </location>
</feature>
<accession>A0ABS5W3V2</accession>
<dbReference type="InterPro" id="IPR012910">
    <property type="entry name" value="Plug_dom"/>
</dbReference>
<evidence type="ECO:0000256" key="14">
    <source>
        <dbReference type="SAM" id="SignalP"/>
    </source>
</evidence>
<feature type="signal peptide" evidence="14">
    <location>
        <begin position="1"/>
        <end position="23"/>
    </location>
</feature>
<keyword evidence="6" id="KW-0408">Iron</keyword>
<dbReference type="InterPro" id="IPR039426">
    <property type="entry name" value="TonB-dep_rcpt-like"/>
</dbReference>
<dbReference type="EMBL" id="JAHFVK010000001">
    <property type="protein sequence ID" value="MBT2134384.1"/>
    <property type="molecule type" value="Genomic_DNA"/>
</dbReference>
<evidence type="ECO:0000256" key="3">
    <source>
        <dbReference type="ARBA" id="ARBA00022452"/>
    </source>
</evidence>
<gene>
    <name evidence="17" type="ORF">KK137_08575</name>
</gene>
<dbReference type="RefSeq" id="WP_214535703.1">
    <property type="nucleotide sequence ID" value="NZ_JAHFVK010000001.1"/>
</dbReference>
<evidence type="ECO:0000259" key="15">
    <source>
        <dbReference type="Pfam" id="PF00593"/>
    </source>
</evidence>
<keyword evidence="9 11" id="KW-0472">Membrane</keyword>
<keyword evidence="14" id="KW-0732">Signal</keyword>
<evidence type="ECO:0000256" key="7">
    <source>
        <dbReference type="ARBA" id="ARBA00023065"/>
    </source>
</evidence>
<dbReference type="Gene3D" id="2.40.170.20">
    <property type="entry name" value="TonB-dependent receptor, beta-barrel domain"/>
    <property type="match status" value="1"/>
</dbReference>
<organism evidence="17 18">
    <name type="scientific">Croceibacterium selenioxidans</name>
    <dbReference type="NCBI Taxonomy" id="2838833"/>
    <lineage>
        <taxon>Bacteria</taxon>
        <taxon>Pseudomonadati</taxon>
        <taxon>Pseudomonadota</taxon>
        <taxon>Alphaproteobacteria</taxon>
        <taxon>Sphingomonadales</taxon>
        <taxon>Erythrobacteraceae</taxon>
        <taxon>Croceibacterium</taxon>
    </lineage>
</organism>
<evidence type="ECO:0000256" key="5">
    <source>
        <dbReference type="ARBA" id="ARBA00022692"/>
    </source>
</evidence>
<evidence type="ECO:0000256" key="8">
    <source>
        <dbReference type="ARBA" id="ARBA00023077"/>
    </source>
</evidence>
<evidence type="ECO:0000256" key="13">
    <source>
        <dbReference type="SAM" id="MobiDB-lite"/>
    </source>
</evidence>
<protein>
    <submittedName>
        <fullName evidence="17">TonB-dependent receptor</fullName>
    </submittedName>
</protein>
<comment type="similarity">
    <text evidence="11 12">Belongs to the TonB-dependent receptor family.</text>
</comment>
<keyword evidence="5 11" id="KW-0812">Transmembrane</keyword>
<comment type="caution">
    <text evidence="17">The sequence shown here is derived from an EMBL/GenBank/DDBJ whole genome shotgun (WGS) entry which is preliminary data.</text>
</comment>
<dbReference type="PANTHER" id="PTHR32552:SF81">
    <property type="entry name" value="TONB-DEPENDENT OUTER MEMBRANE RECEPTOR"/>
    <property type="match status" value="1"/>
</dbReference>
<dbReference type="InterPro" id="IPR000531">
    <property type="entry name" value="Beta-barrel_TonB"/>
</dbReference>
<evidence type="ECO:0000259" key="16">
    <source>
        <dbReference type="Pfam" id="PF07715"/>
    </source>
</evidence>
<reference evidence="17 18" key="1">
    <citation type="submission" date="2021-05" db="EMBL/GenBank/DDBJ databases">
        <title>Croceibacterium sp. LX-88 genome sequence.</title>
        <authorList>
            <person name="Luo X."/>
        </authorList>
    </citation>
    <scope>NUCLEOTIDE SEQUENCE [LARGE SCALE GENOMIC DNA]</scope>
    <source>
        <strain evidence="17 18">LX-88</strain>
    </source>
</reference>
<dbReference type="InterPro" id="IPR036942">
    <property type="entry name" value="Beta-barrel_TonB_sf"/>
</dbReference>
<dbReference type="PANTHER" id="PTHR32552">
    <property type="entry name" value="FERRICHROME IRON RECEPTOR-RELATED"/>
    <property type="match status" value="1"/>
</dbReference>
<evidence type="ECO:0000256" key="10">
    <source>
        <dbReference type="ARBA" id="ARBA00023237"/>
    </source>
</evidence>
<dbReference type="PROSITE" id="PS52016">
    <property type="entry name" value="TONB_DEPENDENT_REC_3"/>
    <property type="match status" value="1"/>
</dbReference>
<sequence length="827" mass="89700">MKQKFVLLTGIAAGALVSTPAFAQQGGESSIAGAQIAQATTGNVTVSADAPAEVTPSNVPENVIIITARRREEASQDVPIAIATLDGRTINETGAFSIQKIQQLAPSLQVYSSNPRNTAVNIRGIGVPFGLTNDGFEQGVGIYVDDVYYSRPASAVFDFLDVAQVEVLRGPQGTLYGKNTTAGAINIRTNQPTFDFEGSTEVSLGSYNFKQLKAAVSGPLSENIAARVAVSGTDRQGTIYNVTTGNWVNEQDNLGVRGQVLFRPNDSLDITLSGDYSAQNPECCGTVYVGYGPTQRALNRQFPALAQKLGYAPVSTNPFDRLTDLDSSLNAGNKTGGASLRAIWDINDSSSFTSITAWRFWDWKPENDRDYTGLPIVSLSQNPSQQDQYSQEFRYNYTGETINAVIGAFAFKQRIDTQGTEQQGSAASRWNLTNQDQIDRDILNGLTAKNTQWLKATSAAIFGQLEWEVTPGLRIQPGARINYDKKEGHYERVVTDAQGNLIPASGGNADQRAQRGIYAPQLIEPSFSDWNFSYDLTISYAVMNDVMVYGTYAKTFKTGGINQNGVPSDADGNPILEAGTILPESVQHFEIGAKTQFWDNKATLNLAAYRTTIDDFQANVSNGQFGVLRGYLANADRVRTQGVELDFSVRPVEGITGYLNGAYTDAKYVKFIDAPCPPERAGGTTVTPGQDPSDPGVPGPSAENCDISGERLPGVSKWSFSYGFETAAPLHLLGEEGELYFGVDGSYRSNFSSNPSPSIYTWVDGYNLTNFRFGFRADNGLNVYAWVRNAFDAEYFEQLVFGPSNTGLIAGNPGDPRTWGGTIRFDF</sequence>
<evidence type="ECO:0000256" key="11">
    <source>
        <dbReference type="PROSITE-ProRule" id="PRU01360"/>
    </source>
</evidence>
<keyword evidence="8 12" id="KW-0798">TonB box</keyword>
<dbReference type="Proteomes" id="UP000811255">
    <property type="component" value="Unassembled WGS sequence"/>
</dbReference>
<proteinExistence type="inferred from homology"/>
<keyword evidence="17" id="KW-0675">Receptor</keyword>
<keyword evidence="18" id="KW-1185">Reference proteome</keyword>
<feature type="domain" description="TonB-dependent receptor plug" evidence="16">
    <location>
        <begin position="76"/>
        <end position="184"/>
    </location>
</feature>
<keyword evidence="4" id="KW-0410">Iron transport</keyword>
<evidence type="ECO:0000256" key="12">
    <source>
        <dbReference type="RuleBase" id="RU003357"/>
    </source>
</evidence>
<feature type="region of interest" description="Disordered" evidence="13">
    <location>
        <begin position="679"/>
        <end position="704"/>
    </location>
</feature>
<evidence type="ECO:0000256" key="2">
    <source>
        <dbReference type="ARBA" id="ARBA00022448"/>
    </source>
</evidence>
<evidence type="ECO:0000313" key="17">
    <source>
        <dbReference type="EMBL" id="MBT2134384.1"/>
    </source>
</evidence>
<evidence type="ECO:0000313" key="18">
    <source>
        <dbReference type="Proteomes" id="UP000811255"/>
    </source>
</evidence>
<dbReference type="SUPFAM" id="SSF56935">
    <property type="entry name" value="Porins"/>
    <property type="match status" value="1"/>
</dbReference>
<evidence type="ECO:0000256" key="6">
    <source>
        <dbReference type="ARBA" id="ARBA00023004"/>
    </source>
</evidence>